<name>A0ABT6ANZ0_9BURK</name>
<evidence type="ECO:0000313" key="1">
    <source>
        <dbReference type="EMBL" id="MDF3834336.1"/>
    </source>
</evidence>
<proteinExistence type="predicted"/>
<sequence length="52" mass="5748">MRIALACSTIVDERRRHGKRRIRLDLSNGMRLAPLATVVDDSRSVLGCGLTP</sequence>
<dbReference type="RefSeq" id="WP_276265441.1">
    <property type="nucleotide sequence ID" value="NZ_JARJLM010000262.1"/>
</dbReference>
<protein>
    <submittedName>
        <fullName evidence="1">Uncharacterized protein</fullName>
    </submittedName>
</protein>
<accession>A0ABT6ANZ0</accession>
<reference evidence="1 2" key="1">
    <citation type="submission" date="2023-03" db="EMBL/GenBank/DDBJ databases">
        <title>Draft assemblies of triclosan tolerant bacteria isolated from returned activated sludge.</title>
        <authorList>
            <person name="Van Hamelsveld S."/>
        </authorList>
    </citation>
    <scope>NUCLEOTIDE SEQUENCE [LARGE SCALE GENOMIC DNA]</scope>
    <source>
        <strain evidence="1 2">GW210010_S58</strain>
    </source>
</reference>
<dbReference type="EMBL" id="JARJLM010000262">
    <property type="protein sequence ID" value="MDF3834336.1"/>
    <property type="molecule type" value="Genomic_DNA"/>
</dbReference>
<comment type="caution">
    <text evidence="1">The sequence shown here is derived from an EMBL/GenBank/DDBJ whole genome shotgun (WGS) entry which is preliminary data.</text>
</comment>
<keyword evidence="2" id="KW-1185">Reference proteome</keyword>
<organism evidence="1 2">
    <name type="scientific">Cupriavidus basilensis</name>
    <dbReference type="NCBI Taxonomy" id="68895"/>
    <lineage>
        <taxon>Bacteria</taxon>
        <taxon>Pseudomonadati</taxon>
        <taxon>Pseudomonadota</taxon>
        <taxon>Betaproteobacteria</taxon>
        <taxon>Burkholderiales</taxon>
        <taxon>Burkholderiaceae</taxon>
        <taxon>Cupriavidus</taxon>
    </lineage>
</organism>
<evidence type="ECO:0000313" key="2">
    <source>
        <dbReference type="Proteomes" id="UP001216674"/>
    </source>
</evidence>
<dbReference type="Proteomes" id="UP001216674">
    <property type="component" value="Unassembled WGS sequence"/>
</dbReference>
<gene>
    <name evidence="1" type="ORF">P3W85_15440</name>
</gene>